<protein>
    <submittedName>
        <fullName evidence="2">Uncharacterized protein</fullName>
    </submittedName>
</protein>
<evidence type="ECO:0000256" key="1">
    <source>
        <dbReference type="SAM" id="MobiDB-lite"/>
    </source>
</evidence>
<dbReference type="SUPFAM" id="SSF160424">
    <property type="entry name" value="BH3703-like"/>
    <property type="match status" value="1"/>
</dbReference>
<name>A0ABP9KYQ5_9NOCA</name>
<evidence type="ECO:0000313" key="2">
    <source>
        <dbReference type="EMBL" id="GAA5067115.1"/>
    </source>
</evidence>
<proteinExistence type="predicted"/>
<evidence type="ECO:0000313" key="3">
    <source>
        <dbReference type="Proteomes" id="UP001500603"/>
    </source>
</evidence>
<keyword evidence="3" id="KW-1185">Reference proteome</keyword>
<reference evidence="3" key="1">
    <citation type="journal article" date="2019" name="Int. J. Syst. Evol. Microbiol.">
        <title>The Global Catalogue of Microorganisms (GCM) 10K type strain sequencing project: providing services to taxonomists for standard genome sequencing and annotation.</title>
        <authorList>
            <consortium name="The Broad Institute Genomics Platform"/>
            <consortium name="The Broad Institute Genome Sequencing Center for Infectious Disease"/>
            <person name="Wu L."/>
            <person name="Ma J."/>
        </authorList>
    </citation>
    <scope>NUCLEOTIDE SEQUENCE [LARGE SCALE GENOMIC DNA]</scope>
    <source>
        <strain evidence="3">JCM 18298</strain>
    </source>
</reference>
<organism evidence="2 3">
    <name type="scientific">Nocardia callitridis</name>
    <dbReference type="NCBI Taxonomy" id="648753"/>
    <lineage>
        <taxon>Bacteria</taxon>
        <taxon>Bacillati</taxon>
        <taxon>Actinomycetota</taxon>
        <taxon>Actinomycetes</taxon>
        <taxon>Mycobacteriales</taxon>
        <taxon>Nocardiaceae</taxon>
        <taxon>Nocardia</taxon>
    </lineage>
</organism>
<dbReference type="InterPro" id="IPR036170">
    <property type="entry name" value="YezG-like_sf"/>
</dbReference>
<dbReference type="Proteomes" id="UP001500603">
    <property type="component" value="Unassembled WGS sequence"/>
</dbReference>
<accession>A0ABP9KYQ5</accession>
<feature type="region of interest" description="Disordered" evidence="1">
    <location>
        <begin position="1"/>
        <end position="107"/>
    </location>
</feature>
<gene>
    <name evidence="2" type="ORF">GCM10023318_55890</name>
</gene>
<dbReference type="EMBL" id="BAABJM010000008">
    <property type="protein sequence ID" value="GAA5067115.1"/>
    <property type="molecule type" value="Genomic_DNA"/>
</dbReference>
<sequence>MTRPDDAPDDPPSNSRASDESASDAEPDVPQADTEDSAGKTEEPSRSSVETEGEDPSVDFIRQFMQSFDKRAEGAGSASAEAVGDPTAQAGDEELPDVGFSLAEGPPGEDVAARAKALSHEIARKLATVGPEGWRRLEAVFVLTTSAEMAQVVFADNEQRSLRMQPDEEVLALVREQRHASAQLSDGPWWRLLLTLTNVGEIEVDYDYGDEPFPEDQIFAPEIYFADLDAYPRQTLPVWLAAYLIHGGKQSRPAREAAHAARTDRENGVHAVLSEYDFPDFPLLSARWAVIASAFVAAQSEWGPRILPALDWFEGSKRSGSTLYALPGGRAVLSGGVWNAPELDAAYNRGEPLPALYAGAPEWVANPVLNPRAANGLLSFCYWWDNGTWHRGESPTADRLSEAVPGIWTSETVVDVVVSLITAQPSEQLRAAVGNLVAAAEAGVVTRDTLVETFGDGENFDLDSAFYQLTLAGVTRTLPQPLSENDAIARVGRYIVDNGLESENYQVAQLRAERISVGWMIYAPTEPGEVAIGRAIFYIADDGVLEQSSSSVAPSIYATEFEQRFRQRHGSGQQ</sequence>
<comment type="caution">
    <text evidence="2">The sequence shown here is derived from an EMBL/GenBank/DDBJ whole genome shotgun (WGS) entry which is preliminary data.</text>
</comment>
<dbReference type="RefSeq" id="WP_345499218.1">
    <property type="nucleotide sequence ID" value="NZ_BAABJM010000008.1"/>
</dbReference>